<dbReference type="PROSITE" id="PS50109">
    <property type="entry name" value="HIS_KIN"/>
    <property type="match status" value="1"/>
</dbReference>
<evidence type="ECO:0000259" key="7">
    <source>
        <dbReference type="PROSITE" id="PS50110"/>
    </source>
</evidence>
<keyword evidence="5" id="KW-0472">Membrane</keyword>
<evidence type="ECO:0000256" key="4">
    <source>
        <dbReference type="PROSITE-ProRule" id="PRU00169"/>
    </source>
</evidence>
<dbReference type="InterPro" id="IPR001789">
    <property type="entry name" value="Sig_transdc_resp-reg_receiver"/>
</dbReference>
<dbReference type="InterPro" id="IPR005467">
    <property type="entry name" value="His_kinase_dom"/>
</dbReference>
<dbReference type="InterPro" id="IPR036890">
    <property type="entry name" value="HATPase_C_sf"/>
</dbReference>
<organism evidence="8 9">
    <name type="scientific">Sinisalibacter lacisalsi</name>
    <dbReference type="NCBI Taxonomy" id="1526570"/>
    <lineage>
        <taxon>Bacteria</taxon>
        <taxon>Pseudomonadati</taxon>
        <taxon>Pseudomonadota</taxon>
        <taxon>Alphaproteobacteria</taxon>
        <taxon>Rhodobacterales</taxon>
        <taxon>Roseobacteraceae</taxon>
        <taxon>Sinisalibacter</taxon>
    </lineage>
</organism>
<keyword evidence="8" id="KW-0808">Transferase</keyword>
<evidence type="ECO:0000256" key="2">
    <source>
        <dbReference type="ARBA" id="ARBA00012438"/>
    </source>
</evidence>
<dbReference type="InterPro" id="IPR003661">
    <property type="entry name" value="HisK_dim/P_dom"/>
</dbReference>
<name>A0ABQ1QKI6_9RHOB</name>
<evidence type="ECO:0000313" key="8">
    <source>
        <dbReference type="EMBL" id="GGD30697.1"/>
    </source>
</evidence>
<keyword evidence="8" id="KW-0418">Kinase</keyword>
<comment type="catalytic activity">
    <reaction evidence="1">
        <text>ATP + protein L-histidine = ADP + protein N-phospho-L-histidine.</text>
        <dbReference type="EC" id="2.7.13.3"/>
    </reaction>
</comment>
<dbReference type="Pfam" id="PF08448">
    <property type="entry name" value="PAS_4"/>
    <property type="match status" value="1"/>
</dbReference>
<keyword evidence="9" id="KW-1185">Reference proteome</keyword>
<dbReference type="Pfam" id="PF02518">
    <property type="entry name" value="HATPase_c"/>
    <property type="match status" value="1"/>
</dbReference>
<dbReference type="InterPro" id="IPR004358">
    <property type="entry name" value="Sig_transdc_His_kin-like_C"/>
</dbReference>
<protein>
    <recommendedName>
        <fullName evidence="2">histidine kinase</fullName>
        <ecNumber evidence="2">2.7.13.3</ecNumber>
    </recommendedName>
</protein>
<dbReference type="Gene3D" id="3.40.50.2300">
    <property type="match status" value="1"/>
</dbReference>
<dbReference type="PROSITE" id="PS50110">
    <property type="entry name" value="RESPONSE_REGULATORY"/>
    <property type="match status" value="1"/>
</dbReference>
<dbReference type="InterPro" id="IPR011006">
    <property type="entry name" value="CheY-like_superfamily"/>
</dbReference>
<keyword evidence="5" id="KW-0812">Transmembrane</keyword>
<keyword evidence="5" id="KW-1133">Transmembrane helix</keyword>
<dbReference type="Gene3D" id="3.30.565.10">
    <property type="entry name" value="Histidine kinase-like ATPase, C-terminal domain"/>
    <property type="match status" value="1"/>
</dbReference>
<reference evidence="9" key="1">
    <citation type="journal article" date="2019" name="Int. J. Syst. Evol. Microbiol.">
        <title>The Global Catalogue of Microorganisms (GCM) 10K type strain sequencing project: providing services to taxonomists for standard genome sequencing and annotation.</title>
        <authorList>
            <consortium name="The Broad Institute Genomics Platform"/>
            <consortium name="The Broad Institute Genome Sequencing Center for Infectious Disease"/>
            <person name="Wu L."/>
            <person name="Ma J."/>
        </authorList>
    </citation>
    <scope>NUCLEOTIDE SEQUENCE [LARGE SCALE GENOMIC DNA]</scope>
    <source>
        <strain evidence="9">CGMCC 1.12922</strain>
    </source>
</reference>
<dbReference type="Gene3D" id="1.10.287.130">
    <property type="match status" value="1"/>
</dbReference>
<feature type="domain" description="Histidine kinase" evidence="6">
    <location>
        <begin position="405"/>
        <end position="629"/>
    </location>
</feature>
<dbReference type="Gene3D" id="3.30.450.20">
    <property type="entry name" value="PAS domain"/>
    <property type="match status" value="1"/>
</dbReference>
<dbReference type="CDD" id="cd00082">
    <property type="entry name" value="HisKA"/>
    <property type="match status" value="1"/>
</dbReference>
<dbReference type="SMART" id="SM00448">
    <property type="entry name" value="REC"/>
    <property type="match status" value="1"/>
</dbReference>
<dbReference type="SUPFAM" id="SSF55785">
    <property type="entry name" value="PYP-like sensor domain (PAS domain)"/>
    <property type="match status" value="1"/>
</dbReference>
<dbReference type="InterPro" id="IPR003594">
    <property type="entry name" value="HATPase_dom"/>
</dbReference>
<feature type="modified residue" description="4-aspartylphosphate" evidence="4">
    <location>
        <position position="742"/>
    </location>
</feature>
<dbReference type="SUPFAM" id="SSF52172">
    <property type="entry name" value="CheY-like"/>
    <property type="match status" value="1"/>
</dbReference>
<dbReference type="Pfam" id="PF00512">
    <property type="entry name" value="HisKA"/>
    <property type="match status" value="1"/>
</dbReference>
<proteinExistence type="predicted"/>
<feature type="domain" description="Response regulatory" evidence="7">
    <location>
        <begin position="691"/>
        <end position="807"/>
    </location>
</feature>
<dbReference type="SMART" id="SM00387">
    <property type="entry name" value="HATPase_c"/>
    <property type="match status" value="1"/>
</dbReference>
<dbReference type="EC" id="2.7.13.3" evidence="2"/>
<feature type="transmembrane region" description="Helical" evidence="5">
    <location>
        <begin position="45"/>
        <end position="67"/>
    </location>
</feature>
<keyword evidence="3 4" id="KW-0597">Phosphoprotein</keyword>
<dbReference type="SUPFAM" id="SSF47384">
    <property type="entry name" value="Homodimeric domain of signal transducing histidine kinase"/>
    <property type="match status" value="1"/>
</dbReference>
<dbReference type="InterPro" id="IPR035965">
    <property type="entry name" value="PAS-like_dom_sf"/>
</dbReference>
<dbReference type="Proteomes" id="UP000617355">
    <property type="component" value="Unassembled WGS sequence"/>
</dbReference>
<feature type="transmembrane region" description="Helical" evidence="5">
    <location>
        <begin position="21"/>
        <end position="39"/>
    </location>
</feature>
<gene>
    <name evidence="8" type="ORF">GCM10011358_13410</name>
</gene>
<dbReference type="SUPFAM" id="SSF55874">
    <property type="entry name" value="ATPase domain of HSP90 chaperone/DNA topoisomerase II/histidine kinase"/>
    <property type="match status" value="1"/>
</dbReference>
<dbReference type="EMBL" id="BMGI01000002">
    <property type="protein sequence ID" value="GGD30697.1"/>
    <property type="molecule type" value="Genomic_DNA"/>
</dbReference>
<dbReference type="InterPro" id="IPR013656">
    <property type="entry name" value="PAS_4"/>
</dbReference>
<evidence type="ECO:0000256" key="1">
    <source>
        <dbReference type="ARBA" id="ARBA00000085"/>
    </source>
</evidence>
<evidence type="ECO:0000259" key="6">
    <source>
        <dbReference type="PROSITE" id="PS50109"/>
    </source>
</evidence>
<dbReference type="PRINTS" id="PR00344">
    <property type="entry name" value="BCTRLSENSOR"/>
</dbReference>
<dbReference type="SMART" id="SM00388">
    <property type="entry name" value="HisKA"/>
    <property type="match status" value="1"/>
</dbReference>
<dbReference type="PANTHER" id="PTHR43065:SF42">
    <property type="entry name" value="TWO-COMPONENT SENSOR PPRA"/>
    <property type="match status" value="1"/>
</dbReference>
<dbReference type="Pfam" id="PF00072">
    <property type="entry name" value="Response_reg"/>
    <property type="match status" value="1"/>
</dbReference>
<dbReference type="PANTHER" id="PTHR43065">
    <property type="entry name" value="SENSOR HISTIDINE KINASE"/>
    <property type="match status" value="1"/>
</dbReference>
<accession>A0ABQ1QKI6</accession>
<evidence type="ECO:0000256" key="3">
    <source>
        <dbReference type="ARBA" id="ARBA00022553"/>
    </source>
</evidence>
<sequence>MSHPALSPGPATQAALELGPRALLLVMLGAGLLGLAWAVPVGVAALGLVLLGATFIALALLVKGLGLRHGVARARLRAALAETIALDAAPGVITDRDGEIFYLNDAARARFAAASPGGTLVSAFADLFAAPATLVYRLQNKALATGAAREDVVLRQGHMRLSVHRVGQQGFLWRCEDIGDRLAAGQGGEAISLPMMTVAQNGAILFMNEALRRLLGGRETTLDRVFGELPLRPGENHRITGAHGPVSVMPVEVPLTGGRREIYLVPDARQHRVGPGEWGVLESLPLPLLRLNRDGAITMATARARRLLGDDAVIGSHLADQLEGLGRPLSDWLREAWEGRNLGRIETMRASRAEERFLQVSLEHYHDESGPALVAVLNDATELKSLETQFVQSQKMQAIGQLAGGVAHDFNNLLTAISGHCDLLLLRHDEGDPDFADLSQISQNANRAAALVNQLLAFSRKQTLRLDRLDLADALGDLTHLLGRLVGERVQLSLETGAAIRPVRADKRQLEQVLMNLVVNARDAMMPAGGKIRLVLENCSLDRPLARDRAVVPPGDYVTIRVIDEGCGISAELRAKIFEPFFTTKGAGKGTGLGLSMVYGIVKQSGAFVFVDSVEGSGTTFTLYFPVYREDLVARTGGSADAPAWQPDGADAAPPRDLVAGAAPAPNGALAAVTEGLPRPTHGAPPRDGGIVLLVEDEAPVRAFASRALRLRGFTVLEAESAEDALKTLEDESLEVDVFVTDVVMPGMDGPTWVSEALRRRPGVRVIFVSGYAEDSVSEHQNRIPNSVFLPKPFSLTELTETVSRQLH</sequence>
<dbReference type="InterPro" id="IPR036097">
    <property type="entry name" value="HisK_dim/P_sf"/>
</dbReference>
<comment type="caution">
    <text evidence="8">The sequence shown here is derived from an EMBL/GenBank/DDBJ whole genome shotgun (WGS) entry which is preliminary data.</text>
</comment>
<evidence type="ECO:0000313" key="9">
    <source>
        <dbReference type="Proteomes" id="UP000617355"/>
    </source>
</evidence>
<evidence type="ECO:0000256" key="5">
    <source>
        <dbReference type="SAM" id="Phobius"/>
    </source>
</evidence>
<dbReference type="GO" id="GO:0016301">
    <property type="term" value="F:kinase activity"/>
    <property type="evidence" value="ECO:0007669"/>
    <property type="project" value="UniProtKB-KW"/>
</dbReference>